<dbReference type="RefSeq" id="WP_245732326.1">
    <property type="nucleotide sequence ID" value="NZ_FOFS01000001.1"/>
</dbReference>
<accession>A0A1H9ATT0</accession>
<dbReference type="PRINTS" id="PR00950">
    <property type="entry name" value="TYPE3IMSPROT"/>
</dbReference>
<gene>
    <name evidence="13" type="primary">flhB</name>
    <name evidence="15" type="ORF">SAMN04488038_101535</name>
</gene>
<dbReference type="FunFam" id="3.40.1690.10:FF:000001">
    <property type="entry name" value="Flagellar biosynthetic protein FlhB"/>
    <property type="match status" value="1"/>
</dbReference>
<feature type="transmembrane region" description="Helical" evidence="13">
    <location>
        <begin position="191"/>
        <end position="212"/>
    </location>
</feature>
<keyword evidence="15" id="KW-0969">Cilium</keyword>
<feature type="region of interest" description="Disordered" evidence="14">
    <location>
        <begin position="1"/>
        <end position="23"/>
    </location>
</feature>
<sequence>MSDPSRSERASPKRLREARERGEIPRSRELATAAVIASSVMALSASGEGMAQEALEWMRSALSFDPQQVLSSPEAFVARFAELTGRGFMIVMPLLGATLAAAVIGSMMLGGWNFSAQALKPNFGRLNPLSGFGRIFSGHGLSELLKGLLKASLLGALASGFIVNHRDEILALGRADPQSAMAGAMELLVNILTWLSGGLLVIAAVDAPYQWFAHAKRLRMTKQEVRDEYKNSEGNPEIKGRIRRLQYERSRQRMIAAVPTADVVVVNPQHYAVALQYKADKMRAPRLVAKGVDEVALAIRSAAREHQVPIIEAPPLARALYRGANLNQEIPVELYAAVAQVLSYVYQLRDFARRAGTRTAPPRLPDLGEVPNGQPDPPT</sequence>
<keyword evidence="9 13" id="KW-1133">Transmembrane helix</keyword>
<evidence type="ECO:0000256" key="13">
    <source>
        <dbReference type="RuleBase" id="RU364091"/>
    </source>
</evidence>
<evidence type="ECO:0000256" key="14">
    <source>
        <dbReference type="SAM" id="MobiDB-lite"/>
    </source>
</evidence>
<dbReference type="PANTHER" id="PTHR30531">
    <property type="entry name" value="FLAGELLAR BIOSYNTHETIC PROTEIN FLHB"/>
    <property type="match status" value="1"/>
</dbReference>
<comment type="subcellular location">
    <subcellularLocation>
        <location evidence="1">Cell membrane</location>
        <topology evidence="1">Multi-pass membrane protein</topology>
    </subcellularLocation>
</comment>
<keyword evidence="4 13" id="KW-0813">Transport</keyword>
<evidence type="ECO:0000256" key="8">
    <source>
        <dbReference type="ARBA" id="ARBA00022927"/>
    </source>
</evidence>
<dbReference type="EMBL" id="FOFS01000001">
    <property type="protein sequence ID" value="SEP80232.1"/>
    <property type="molecule type" value="Genomic_DNA"/>
</dbReference>
<evidence type="ECO:0000256" key="5">
    <source>
        <dbReference type="ARBA" id="ARBA00022475"/>
    </source>
</evidence>
<keyword evidence="8 13" id="KW-0653">Protein transport</keyword>
<dbReference type="NCBIfam" id="TIGR00328">
    <property type="entry name" value="flhB"/>
    <property type="match status" value="1"/>
</dbReference>
<dbReference type="GO" id="GO:0044780">
    <property type="term" value="P:bacterial-type flagellum assembly"/>
    <property type="evidence" value="ECO:0007669"/>
    <property type="project" value="InterPro"/>
</dbReference>
<evidence type="ECO:0000256" key="1">
    <source>
        <dbReference type="ARBA" id="ARBA00004651"/>
    </source>
</evidence>
<comment type="function">
    <text evidence="12 13">Required for formation of the rod structure in the basal body of the flagellar apparatus. Together with FliI and FliH, may constitute the export apparatus of flagellin.</text>
</comment>
<evidence type="ECO:0000256" key="11">
    <source>
        <dbReference type="ARBA" id="ARBA00023225"/>
    </source>
</evidence>
<keyword evidence="5 13" id="KW-1003">Cell membrane</keyword>
<name>A0A1H9ATT0_9GAMM</name>
<dbReference type="Proteomes" id="UP000199233">
    <property type="component" value="Unassembled WGS sequence"/>
</dbReference>
<evidence type="ECO:0000256" key="9">
    <source>
        <dbReference type="ARBA" id="ARBA00022989"/>
    </source>
</evidence>
<dbReference type="InterPro" id="IPR006135">
    <property type="entry name" value="T3SS_substrate_exporter"/>
</dbReference>
<evidence type="ECO:0000313" key="15">
    <source>
        <dbReference type="EMBL" id="SEP80232.1"/>
    </source>
</evidence>
<dbReference type="Gene3D" id="6.10.250.2080">
    <property type="match status" value="1"/>
</dbReference>
<reference evidence="15 16" key="1">
    <citation type="submission" date="2016-10" db="EMBL/GenBank/DDBJ databases">
        <authorList>
            <person name="de Groot N.N."/>
        </authorList>
    </citation>
    <scope>NUCLEOTIDE SEQUENCE [LARGE SCALE GENOMIC DNA]</scope>
    <source>
        <strain evidence="15 16">DSM 25927</strain>
    </source>
</reference>
<keyword evidence="10 13" id="KW-0472">Membrane</keyword>
<evidence type="ECO:0000256" key="12">
    <source>
        <dbReference type="ARBA" id="ARBA00025078"/>
    </source>
</evidence>
<evidence type="ECO:0000256" key="4">
    <source>
        <dbReference type="ARBA" id="ARBA00022448"/>
    </source>
</evidence>
<evidence type="ECO:0000256" key="10">
    <source>
        <dbReference type="ARBA" id="ARBA00023136"/>
    </source>
</evidence>
<dbReference type="PANTHER" id="PTHR30531:SF12">
    <property type="entry name" value="FLAGELLAR BIOSYNTHETIC PROTEIN FLHB"/>
    <property type="match status" value="1"/>
</dbReference>
<dbReference type="AlphaFoldDB" id="A0A1H9ATT0"/>
<evidence type="ECO:0000256" key="2">
    <source>
        <dbReference type="ARBA" id="ARBA00010690"/>
    </source>
</evidence>
<comment type="similarity">
    <text evidence="2 13">Belongs to the type III secretion exporter family.</text>
</comment>
<keyword evidence="6 13" id="KW-0812">Transmembrane</keyword>
<dbReference type="SUPFAM" id="SSF160544">
    <property type="entry name" value="EscU C-terminal domain-like"/>
    <property type="match status" value="1"/>
</dbReference>
<evidence type="ECO:0000256" key="7">
    <source>
        <dbReference type="ARBA" id="ARBA00022795"/>
    </source>
</evidence>
<comment type="caution">
    <text evidence="13">Lacks conserved residue(s) required for the propagation of feature annotation.</text>
</comment>
<keyword evidence="7 13" id="KW-1005">Bacterial flagellum biogenesis</keyword>
<dbReference type="InterPro" id="IPR029025">
    <property type="entry name" value="T3SS_substrate_exporter_C"/>
</dbReference>
<dbReference type="Pfam" id="PF01312">
    <property type="entry name" value="Bac_export_2"/>
    <property type="match status" value="1"/>
</dbReference>
<dbReference type="STRING" id="489703.SAMN04488038_101535"/>
<keyword evidence="11 13" id="KW-1006">Bacterial flagellum protein export</keyword>
<dbReference type="InterPro" id="IPR006136">
    <property type="entry name" value="FlhB"/>
</dbReference>
<keyword evidence="16" id="KW-1185">Reference proteome</keyword>
<organism evidence="15 16">
    <name type="scientific">Solimonas aquatica</name>
    <dbReference type="NCBI Taxonomy" id="489703"/>
    <lineage>
        <taxon>Bacteria</taxon>
        <taxon>Pseudomonadati</taxon>
        <taxon>Pseudomonadota</taxon>
        <taxon>Gammaproteobacteria</taxon>
        <taxon>Nevskiales</taxon>
        <taxon>Nevskiaceae</taxon>
        <taxon>Solimonas</taxon>
    </lineage>
</organism>
<keyword evidence="15" id="KW-0282">Flagellum</keyword>
<dbReference type="GO" id="GO:0009306">
    <property type="term" value="P:protein secretion"/>
    <property type="evidence" value="ECO:0007669"/>
    <property type="project" value="InterPro"/>
</dbReference>
<dbReference type="GO" id="GO:0005886">
    <property type="term" value="C:plasma membrane"/>
    <property type="evidence" value="ECO:0007669"/>
    <property type="project" value="UniProtKB-SubCell"/>
</dbReference>
<evidence type="ECO:0000256" key="6">
    <source>
        <dbReference type="ARBA" id="ARBA00022692"/>
    </source>
</evidence>
<feature type="transmembrane region" description="Helical" evidence="13">
    <location>
        <begin position="88"/>
        <end position="112"/>
    </location>
</feature>
<evidence type="ECO:0000313" key="16">
    <source>
        <dbReference type="Proteomes" id="UP000199233"/>
    </source>
</evidence>
<evidence type="ECO:0000256" key="3">
    <source>
        <dbReference type="ARBA" id="ARBA00021622"/>
    </source>
</evidence>
<proteinExistence type="inferred from homology"/>
<feature type="region of interest" description="Disordered" evidence="14">
    <location>
        <begin position="357"/>
        <end position="379"/>
    </location>
</feature>
<protein>
    <recommendedName>
        <fullName evidence="3 13">Flagellar biosynthetic protein FlhB</fullName>
    </recommendedName>
</protein>
<dbReference type="Gene3D" id="3.40.1690.10">
    <property type="entry name" value="secretion proteins EscU"/>
    <property type="match status" value="1"/>
</dbReference>
<keyword evidence="15" id="KW-0966">Cell projection</keyword>